<reference evidence="2 3" key="1">
    <citation type="submission" date="2019-01" db="EMBL/GenBank/DDBJ databases">
        <authorList>
            <person name="Adair T.L."/>
            <person name="Lucas L.G."/>
            <person name="Young A.M."/>
            <person name="Antrich S.C."/>
            <person name="Baird A.G."/>
            <person name="Dunn E.L."/>
            <person name="Fernandes B.I."/>
            <person name="Fraley E.G."/>
            <person name="Ghanem A.X."/>
            <person name="Gilbert M.G."/>
            <person name="Morris T.B."/>
            <person name="Nortch B.D."/>
            <person name="Overcash M.E."/>
            <person name="Pavleszek K.E."/>
            <person name="Pellegrini L.I.O."/>
            <person name="Pham L.T."/>
            <person name="Rule L.S."/>
            <person name="Schultz E.M."/>
            <person name="Smith J."/>
            <person name="Thong B.J."/>
            <person name="Turner H.A."/>
            <person name="Walker G."/>
            <person name="Whitaker Z.J."/>
            <person name="Wilsey R.N."/>
            <person name="Yanney R.L."/>
            <person name="Klyczek K."/>
            <person name="Garlena R.A."/>
            <person name="Russell D.A."/>
            <person name="Pope W.H."/>
            <person name="Jacobs-Sera D."/>
            <person name="Hatfull G.F."/>
        </authorList>
    </citation>
    <scope>NUCLEOTIDE SEQUENCE [LARGE SCALE GENOMIC DNA]</scope>
</reference>
<sequence length="122" mass="12782">MVITALIIPADESQAPVLAPIEPSLARAQRLVGGYLEGLPSDTEAGWVAYGNEESKIYGLPANLRAHAVLVELGGHNPADVLQGLVFLVGFGDDGEWIDVPDFLPGKVQEVLGVEVQAGLAP</sequence>
<dbReference type="Pfam" id="PF12957">
    <property type="entry name" value="DUF3846"/>
    <property type="match status" value="1"/>
</dbReference>
<evidence type="ECO:0000259" key="1">
    <source>
        <dbReference type="Pfam" id="PF12957"/>
    </source>
</evidence>
<keyword evidence="3" id="KW-1185">Reference proteome</keyword>
<dbReference type="InterPro" id="IPR024559">
    <property type="entry name" value="DUF3846"/>
</dbReference>
<evidence type="ECO:0000313" key="3">
    <source>
        <dbReference type="Proteomes" id="UP000289206"/>
    </source>
</evidence>
<evidence type="ECO:0000313" key="2">
    <source>
        <dbReference type="EMBL" id="QAY16148.1"/>
    </source>
</evidence>
<organism evidence="2 3">
    <name type="scientific">Arthrobacter phage Sonali</name>
    <dbReference type="NCBI Taxonomy" id="2510495"/>
    <lineage>
        <taxon>Viruses</taxon>
        <taxon>Duplodnaviria</taxon>
        <taxon>Heunggongvirae</taxon>
        <taxon>Uroviricota</taxon>
        <taxon>Caudoviricetes</taxon>
        <taxon>Sonalivirus</taxon>
        <taxon>Sonalivirus sonali</taxon>
    </lineage>
</organism>
<dbReference type="RefSeq" id="YP_009819709.1">
    <property type="nucleotide sequence ID" value="NC_048152.1"/>
</dbReference>
<accession>A0A411CQF2</accession>
<proteinExistence type="predicted"/>
<dbReference type="KEGG" id="vg:55011127"/>
<dbReference type="EMBL" id="MK411746">
    <property type="protein sequence ID" value="QAY16148.1"/>
    <property type="molecule type" value="Genomic_DNA"/>
</dbReference>
<feature type="domain" description="DUF3846" evidence="1">
    <location>
        <begin position="7"/>
        <end position="109"/>
    </location>
</feature>
<name>A0A411CQF2_9CAUD</name>
<gene>
    <name evidence="2" type="primary">36</name>
    <name evidence="2" type="ORF">SEA_SONALI_36</name>
</gene>
<dbReference type="GeneID" id="55011127"/>
<dbReference type="Proteomes" id="UP000289206">
    <property type="component" value="Segment"/>
</dbReference>
<protein>
    <recommendedName>
        <fullName evidence="1">DUF3846 domain-containing protein</fullName>
    </recommendedName>
</protein>